<protein>
    <submittedName>
        <fullName evidence="2">Uncharacterized protein</fullName>
    </submittedName>
</protein>
<dbReference type="EMBL" id="QZBZ01000082">
    <property type="protein sequence ID" value="TIA37458.1"/>
    <property type="molecule type" value="Genomic_DNA"/>
</dbReference>
<feature type="compositionally biased region" description="Pro residues" evidence="1">
    <location>
        <begin position="84"/>
        <end position="93"/>
    </location>
</feature>
<dbReference type="Proteomes" id="UP000308724">
    <property type="component" value="Unassembled WGS sequence"/>
</dbReference>
<organism evidence="2 3">
    <name type="scientific">Aureobasidium pullulans</name>
    <name type="common">Black yeast</name>
    <name type="synonym">Pullularia pullulans</name>
    <dbReference type="NCBI Taxonomy" id="5580"/>
    <lineage>
        <taxon>Eukaryota</taxon>
        <taxon>Fungi</taxon>
        <taxon>Dikarya</taxon>
        <taxon>Ascomycota</taxon>
        <taxon>Pezizomycotina</taxon>
        <taxon>Dothideomycetes</taxon>
        <taxon>Dothideomycetidae</taxon>
        <taxon>Dothideales</taxon>
        <taxon>Saccotheciaceae</taxon>
        <taxon>Aureobasidium</taxon>
    </lineage>
</organism>
<feature type="compositionally biased region" description="Basic residues" evidence="1">
    <location>
        <begin position="139"/>
        <end position="150"/>
    </location>
</feature>
<reference evidence="2 3" key="1">
    <citation type="submission" date="2018-10" db="EMBL/GenBank/DDBJ databases">
        <title>Fifty Aureobasidium pullulans genomes reveal a recombining polyextremotolerant generalist.</title>
        <authorList>
            <person name="Gostincar C."/>
            <person name="Turk M."/>
            <person name="Zajc J."/>
            <person name="Gunde-Cimerman N."/>
        </authorList>
    </citation>
    <scope>NUCLEOTIDE SEQUENCE [LARGE SCALE GENOMIC DNA]</scope>
    <source>
        <strain evidence="2 3">EXF-1645</strain>
    </source>
</reference>
<feature type="region of interest" description="Disordered" evidence="1">
    <location>
        <begin position="78"/>
        <end position="98"/>
    </location>
</feature>
<accession>A0A4T0BTA6</accession>
<gene>
    <name evidence="2" type="ORF">D6C78_04686</name>
</gene>
<feature type="compositionally biased region" description="Basic and acidic residues" evidence="1">
    <location>
        <begin position="151"/>
        <end position="160"/>
    </location>
</feature>
<feature type="region of interest" description="Disordered" evidence="1">
    <location>
        <begin position="132"/>
        <end position="160"/>
    </location>
</feature>
<evidence type="ECO:0000256" key="1">
    <source>
        <dbReference type="SAM" id="MobiDB-lite"/>
    </source>
</evidence>
<evidence type="ECO:0000313" key="3">
    <source>
        <dbReference type="Proteomes" id="UP000308724"/>
    </source>
</evidence>
<comment type="caution">
    <text evidence="2">The sequence shown here is derived from an EMBL/GenBank/DDBJ whole genome shotgun (WGS) entry which is preliminary data.</text>
</comment>
<evidence type="ECO:0000313" key="2">
    <source>
        <dbReference type="EMBL" id="TIA37458.1"/>
    </source>
</evidence>
<name>A0A4T0BTA6_AURPU</name>
<proteinExistence type="predicted"/>
<dbReference type="AlphaFoldDB" id="A0A4T0BTA6"/>
<sequence>MPSINITPAEVRNLRAVLQHGAVSLPYTPFLVDCHLTYVPYQIDWPAVTTSLGLQTERSGKDTFVRFLKKATEATNSPAVAAAAPPPAAPPAAPSIAPVAPAAAPRAAKRKGKISRPLYQALYTNHMPIAATTTTTAPKAKRAKAQKTKAKKPEVKKDEAKTIKVKMAKSTKVTDDPDA</sequence>